<dbReference type="Gene3D" id="2.60.120.830">
    <property type="match status" value="1"/>
</dbReference>
<feature type="compositionally biased region" description="Polar residues" evidence="10">
    <location>
        <begin position="1135"/>
        <end position="1146"/>
    </location>
</feature>
<dbReference type="InterPro" id="IPR036880">
    <property type="entry name" value="Kunitz_BPTI_sf"/>
</dbReference>
<keyword evidence="5" id="KW-0732">Signal</keyword>
<dbReference type="InterPro" id="IPR050098">
    <property type="entry name" value="TFPI/VKTCI-like"/>
</dbReference>
<dbReference type="InterPro" id="IPR002223">
    <property type="entry name" value="Kunitz_BPTI"/>
</dbReference>
<dbReference type="PRINTS" id="PR00759">
    <property type="entry name" value="BASICPTASE"/>
</dbReference>
<feature type="region of interest" description="Disordered" evidence="10">
    <location>
        <begin position="646"/>
        <end position="690"/>
    </location>
</feature>
<feature type="region of interest" description="Disordered" evidence="10">
    <location>
        <begin position="1021"/>
        <end position="1156"/>
    </location>
</feature>
<feature type="compositionally biased region" description="Low complexity" evidence="10">
    <location>
        <begin position="786"/>
        <end position="906"/>
    </location>
</feature>
<feature type="domain" description="BPTI/Kunitz inhibitor" evidence="11">
    <location>
        <begin position="1751"/>
        <end position="1801"/>
    </location>
</feature>
<feature type="compositionally biased region" description="Low complexity" evidence="10">
    <location>
        <begin position="667"/>
        <end position="690"/>
    </location>
</feature>
<dbReference type="FunFam" id="2.20.100.10:FF:000005">
    <property type="entry name" value="ADAM metallopeptidase with thrombospondin type 1 motif 9"/>
    <property type="match status" value="1"/>
</dbReference>
<keyword evidence="3" id="KW-0964">Secreted</keyword>
<dbReference type="GO" id="GO:0005604">
    <property type="term" value="C:basement membrane"/>
    <property type="evidence" value="ECO:0007669"/>
    <property type="project" value="UniProtKB-SubCell"/>
</dbReference>
<protein>
    <recommendedName>
        <fullName evidence="11">BPTI/Kunitz inhibitor domain-containing protein</fullName>
    </recommendedName>
</protein>
<dbReference type="GO" id="GO:0005615">
    <property type="term" value="C:extracellular space"/>
    <property type="evidence" value="ECO:0007669"/>
    <property type="project" value="TreeGrafter"/>
</dbReference>
<organism evidence="12">
    <name type="scientific">Timema monikensis</name>
    <dbReference type="NCBI Taxonomy" id="170555"/>
    <lineage>
        <taxon>Eukaryota</taxon>
        <taxon>Metazoa</taxon>
        <taxon>Ecdysozoa</taxon>
        <taxon>Arthropoda</taxon>
        <taxon>Hexapoda</taxon>
        <taxon>Insecta</taxon>
        <taxon>Pterygota</taxon>
        <taxon>Neoptera</taxon>
        <taxon>Polyneoptera</taxon>
        <taxon>Phasmatodea</taxon>
        <taxon>Timematodea</taxon>
        <taxon>Timematoidea</taxon>
        <taxon>Timematidae</taxon>
        <taxon>Timema</taxon>
    </lineage>
</organism>
<feature type="domain" description="BPTI/Kunitz inhibitor" evidence="11">
    <location>
        <begin position="1870"/>
        <end position="1920"/>
    </location>
</feature>
<evidence type="ECO:0000256" key="5">
    <source>
        <dbReference type="ARBA" id="ARBA00022729"/>
    </source>
</evidence>
<evidence type="ECO:0000313" key="12">
    <source>
        <dbReference type="EMBL" id="CAD7426582.1"/>
    </source>
</evidence>
<dbReference type="PROSITE" id="PS00280">
    <property type="entry name" value="BPTI_KUNITZ_1"/>
    <property type="match status" value="5"/>
</dbReference>
<dbReference type="PANTHER" id="PTHR10083:SF374">
    <property type="entry name" value="BPTI_KUNITZ INHIBITOR DOMAIN-CONTAINING PROTEIN"/>
    <property type="match status" value="1"/>
</dbReference>
<feature type="region of interest" description="Disordered" evidence="10">
    <location>
        <begin position="786"/>
        <end position="921"/>
    </location>
</feature>
<name>A0A7R9HKX0_9NEOP</name>
<dbReference type="SUPFAM" id="SSF82895">
    <property type="entry name" value="TSP-1 type 1 repeat"/>
    <property type="match status" value="6"/>
</dbReference>
<dbReference type="GO" id="GO:0004867">
    <property type="term" value="F:serine-type endopeptidase inhibitor activity"/>
    <property type="evidence" value="ECO:0007669"/>
    <property type="project" value="UniProtKB-KW"/>
</dbReference>
<dbReference type="InterPro" id="IPR010294">
    <property type="entry name" value="ADAMTS_spacer1"/>
</dbReference>
<keyword evidence="7" id="KW-0272">Extracellular matrix</keyword>
<dbReference type="PROSITE" id="PS50279">
    <property type="entry name" value="BPTI_KUNITZ_2"/>
    <property type="match status" value="10"/>
</dbReference>
<feature type="domain" description="BPTI/Kunitz inhibitor" evidence="11">
    <location>
        <begin position="1995"/>
        <end position="2045"/>
    </location>
</feature>
<dbReference type="FunFam" id="4.10.410.10:FF:000020">
    <property type="entry name" value="Collagen, type VI, alpha 3"/>
    <property type="match status" value="7"/>
</dbReference>
<dbReference type="Pfam" id="PF19030">
    <property type="entry name" value="TSP1_ADAMTS"/>
    <property type="match status" value="5"/>
</dbReference>
<keyword evidence="7" id="KW-0084">Basement membrane</keyword>
<feature type="domain" description="BPTI/Kunitz inhibitor" evidence="11">
    <location>
        <begin position="1629"/>
        <end position="1679"/>
    </location>
</feature>
<dbReference type="InterPro" id="IPR020901">
    <property type="entry name" value="Prtase_inh_Kunz-CS"/>
</dbReference>
<feature type="domain" description="BPTI/Kunitz inhibitor" evidence="11">
    <location>
        <begin position="2232"/>
        <end position="2283"/>
    </location>
</feature>
<dbReference type="InterPro" id="IPR036383">
    <property type="entry name" value="TSP1_rpt_sf"/>
</dbReference>
<feature type="compositionally biased region" description="Polar residues" evidence="10">
    <location>
        <begin position="907"/>
        <end position="920"/>
    </location>
</feature>
<accession>A0A7R9HKX0</accession>
<evidence type="ECO:0000256" key="2">
    <source>
        <dbReference type="ARBA" id="ARBA00022473"/>
    </source>
</evidence>
<evidence type="ECO:0000256" key="9">
    <source>
        <dbReference type="ARBA" id="ARBA00023157"/>
    </source>
</evidence>
<dbReference type="InterPro" id="IPR000884">
    <property type="entry name" value="TSP1_rpt"/>
</dbReference>
<dbReference type="Gene3D" id="4.10.410.10">
    <property type="entry name" value="Pancreatic trypsin inhibitor Kunitz domain"/>
    <property type="match status" value="10"/>
</dbReference>
<evidence type="ECO:0000256" key="8">
    <source>
        <dbReference type="ARBA" id="ARBA00022900"/>
    </source>
</evidence>
<evidence type="ECO:0000256" key="3">
    <source>
        <dbReference type="ARBA" id="ARBA00022525"/>
    </source>
</evidence>
<feature type="domain" description="BPTI/Kunitz inhibitor" evidence="11">
    <location>
        <begin position="2077"/>
        <end position="2127"/>
    </location>
</feature>
<dbReference type="SMART" id="SM00131">
    <property type="entry name" value="KU"/>
    <property type="match status" value="10"/>
</dbReference>
<dbReference type="PANTHER" id="PTHR10083">
    <property type="entry name" value="KUNITZ-TYPE PROTEASE INHIBITOR-RELATED"/>
    <property type="match status" value="1"/>
</dbReference>
<keyword evidence="2" id="KW-0217">Developmental protein</keyword>
<keyword evidence="8" id="KW-0722">Serine protease inhibitor</keyword>
<keyword evidence="6" id="KW-0677">Repeat</keyword>
<dbReference type="PROSITE" id="PS50092">
    <property type="entry name" value="TSP1"/>
    <property type="match status" value="5"/>
</dbReference>
<evidence type="ECO:0000256" key="7">
    <source>
        <dbReference type="ARBA" id="ARBA00022869"/>
    </source>
</evidence>
<keyword evidence="9" id="KW-1015">Disulfide bond</keyword>
<dbReference type="Pfam" id="PF05986">
    <property type="entry name" value="ADAMTS_spacer1"/>
    <property type="match status" value="1"/>
</dbReference>
<dbReference type="SMART" id="SM00209">
    <property type="entry name" value="TSP1"/>
    <property type="match status" value="6"/>
</dbReference>
<feature type="compositionally biased region" description="Polar residues" evidence="10">
    <location>
        <begin position="976"/>
        <end position="985"/>
    </location>
</feature>
<evidence type="ECO:0000256" key="10">
    <source>
        <dbReference type="SAM" id="MobiDB-lite"/>
    </source>
</evidence>
<reference evidence="12" key="1">
    <citation type="submission" date="2020-11" db="EMBL/GenBank/DDBJ databases">
        <authorList>
            <person name="Tran Van P."/>
        </authorList>
    </citation>
    <scope>NUCLEOTIDE SEQUENCE</scope>
</reference>
<feature type="compositionally biased region" description="Low complexity" evidence="10">
    <location>
        <begin position="986"/>
        <end position="998"/>
    </location>
</feature>
<feature type="domain" description="BPTI/Kunitz inhibitor" evidence="11">
    <location>
        <begin position="1811"/>
        <end position="1861"/>
    </location>
</feature>
<dbReference type="EMBL" id="OB793224">
    <property type="protein sequence ID" value="CAD7426582.1"/>
    <property type="molecule type" value="Genomic_DNA"/>
</dbReference>
<keyword evidence="4" id="KW-0646">Protease inhibitor</keyword>
<evidence type="ECO:0000256" key="1">
    <source>
        <dbReference type="ARBA" id="ARBA00004302"/>
    </source>
</evidence>
<feature type="domain" description="BPTI/Kunitz inhibitor" evidence="11">
    <location>
        <begin position="2136"/>
        <end position="2186"/>
    </location>
</feature>
<feature type="domain" description="BPTI/Kunitz inhibitor" evidence="11">
    <location>
        <begin position="1938"/>
        <end position="1988"/>
    </location>
</feature>
<evidence type="ECO:0000256" key="6">
    <source>
        <dbReference type="ARBA" id="ARBA00022737"/>
    </source>
</evidence>
<comment type="subcellular location">
    <subcellularLocation>
        <location evidence="1">Secreted</location>
        <location evidence="1">Extracellular space</location>
        <location evidence="1">Extracellular matrix</location>
        <location evidence="1">Basement membrane</location>
    </subcellularLocation>
</comment>
<dbReference type="FunFam" id="2.60.120.830:FF:000001">
    <property type="entry name" value="A disintegrin and metalloproteinase with thrombospondin motifs 1"/>
    <property type="match status" value="1"/>
</dbReference>
<evidence type="ECO:0000259" key="11">
    <source>
        <dbReference type="PROSITE" id="PS50279"/>
    </source>
</evidence>
<feature type="region of interest" description="Disordered" evidence="10">
    <location>
        <begin position="957"/>
        <end position="998"/>
    </location>
</feature>
<dbReference type="CDD" id="cd22638">
    <property type="entry name" value="Kunitz_amblin-like"/>
    <property type="match status" value="1"/>
</dbReference>
<sequence>MLGSNAREDQCRECGGDGSSCNTVRGLVEIDYLQAGYNDILLIPAGATNIEIREVRASNNYLAIRNESGHYYLNGNWKIDYPRSLRFAGSIFHYERKPHSFYAPETITCLGPTSEPIYVVMLYQETNPGVEYQYSIPKGIAQQTDPDSYSWIYDDFSTCSATCGGGYQLRNVTCARRRDLEIVPDYLCDPVLEPKRNQSCSTDPCPPDWSLGGWGPCSETCGEGGVQIRQVYCERIVSNGLPSVVEDEQCSDVLGPKPPTTQECNQDVACPTWHVGPWKPCNRLCGDGVQKRRVRCYIRVEGKIQVLEDSACSEEKPQFEKPCLLRPCEGVDWVLSDWSGCEDKCGLTYETRKAHCSNQMGKVYPDNRCHRYRLPNLIRECENQVSCEYEWFASQWSECSAKCGNGIQTRKVFCGTFDGETVKKVSDGKCKEENKYEGLNNCTGKEECSGQWYSAPWSSCSKTCGGGLMTRKVLCFIENKTVDVRNCDPSLTPFSTESCNNQQCSRDQILPLEPATVVSEEEECIEEDETSFIVMDTTLGLGEMLWTQHWGSEKCYGHNTGARRNGKSVITQSVFIVMNTTQGSEKCYGHNTGARRNGKSVITQSVFIVMNTTQGSEKCHEHNTRARRNVMDTTLGLGEMGATPLFSVGGTDVSSDTSEISGMASELSSLSTQGSVGSSGLTSSASTDSSSLLTDFITPSSLDTATISQDVMLSDSTDVSSDSPLSSLSSDGIKLTELSSTSLSEEISSSLSSDLSATPGTTMSDYVNSTESSLSSLSDITSSSDIDSTFLSSDTSPASSGSLSTDSSSNGETLSTSSTDSLSSSSGSGSPKTDTTLSGGSSVSLNYYSSDLSSSSDGVSPQTDTTSSDSSSTSDTSSSSTSDTSSSSDDTSPPTIDTTSSSDSSSVSETIEGSGMTTGSLDVDELLTTLITGSGMSSLETKPSPDTDFVVEADFDESEGSGDLKAVSTPAAMSPSEISEGSTLFSQDTSTDSATESSSIFSTDIYSTLFTTLSSVFTTSSSEESTVYSTTESSPTEMFTESSYSESSSYESSSSESSSSEISSTEASSEISTIITTESIDLTSTESSSEISTSTDTTEYSTVGSTDVTSTEVSGSSAGGDGSTVSGDDEKEEVTTPSPAQVAVTNEQKERKCRRRKKPVQEPEVVKCEDSKFGCCSDGITEAKGPFNKGCPQPTTCSETEFKCCSDGVSPAEGPNEEGCPPSLCKETLFGCCPDGVNIAEGNDFEGCEEDMMPFLCNKTDKNQQLPIECTFKNSILQKRVNLLNRFGCCPDGLVAATGPDNEGCFTCEGSGECESCNDTKFGCCPDGLRAASGDNFTGCEQPEEGSGEGFLPVTKEPEPEVDCAESEHGCCPDGLTVATGPNFDGCGVIDTDNCTLSYFRCCPDGSTPGIYIRNICVFWDSDLWAHNMKVAACPVRMRFTVVVPTMSHRLMDLVKKAAVLTHHTVAALITFSRHREPTSKAVAASTVPIAAVPTMLRQLEDLTMRGAAVSTLLMGVVPMVTPLQRGPASRDVHAIPSNLDAVLMGSPSHGGLKTKVSDILRSLFAGCGCENTQFGCCSDDRTPASGPELEGCGCEASKFGCCPDGVVEAQGDKFEGCDDVPLIAAEACFLPKIEGPCEGYYPTWHYDAERKQCRQFIYGGCLGNNNKFQTREECDELCVTPDTIDACDQPKFEGPCRGNFSRWYFDKESGICSEFSYGGCKGNGNNFYTESACHQQCLQPGRSRAVMDVCALPKDMGPCPGAILRWHYDAIQQTCKQFVYGGCQGNGNRFRTEEDCRTKCHVSATTRDHCALPRAQGNCTERLPRWFFDAEENRCMPFYYTGCEGNDNRFETQEACETDCPPKVEQDTCTLPAMVGECHNYTERWYYDSFEVRCRPFYYGGCGGNHNNFHNMQDCQQRCEAGYNTPEPPEQFKTEYCFLPDDHGPCSESVAHWFYDSRDGVCKQFLYGGCQGNQNRFASRQDCEQSCGNVQDKCILPRVVGPCSGSIQQWYYEQRSNNCEEFDYGGCQGNANRFNDRQECEESCKRGVPEITTAGPRILEPKTDNSLSVFQPVDICLTHVDPGPCRGQNSAWYFDYSSLSCQAFVYGGCGGNANRFESEEQCERQCGIFKGQDVCTIPYEIGPCRGLFRKWYFDSTSGHCQEFDYGGCSGNGNRFSSISECESICLHREELLPTGDDTSLSHQGKALLTLYSPPTTNKPKTFPTWFLVAVCRLPVETGPCEGGYYKRWYFNQDHRTCIPFIYSGCAGNLNRFKNFQTCLNFCSVMLQEGGSGEPDDTQGQRKCTERVVSDANEIDVDSPREKADGLCAEAREECNKLHCPYRVEKFVDSSDCERCRCHDPCRDQYCPEDTLCAVDLYHNDETSRTEFRAICRQGWANFFLTRASSDSQFVPRAEDILP</sequence>
<feature type="compositionally biased region" description="Low complexity" evidence="10">
    <location>
        <begin position="1021"/>
        <end position="1102"/>
    </location>
</feature>
<feature type="compositionally biased region" description="Polar residues" evidence="10">
    <location>
        <begin position="1103"/>
        <end position="1116"/>
    </location>
</feature>
<dbReference type="SUPFAM" id="SSF57362">
    <property type="entry name" value="BPTI-like"/>
    <property type="match status" value="10"/>
</dbReference>
<dbReference type="CDD" id="cd00109">
    <property type="entry name" value="Kunitz-type"/>
    <property type="match status" value="9"/>
</dbReference>
<dbReference type="Gene3D" id="2.20.100.10">
    <property type="entry name" value="Thrombospondin type-1 (TSP1) repeat"/>
    <property type="match status" value="5"/>
</dbReference>
<dbReference type="Pfam" id="PF00014">
    <property type="entry name" value="Kunitz_BPTI"/>
    <property type="match status" value="10"/>
</dbReference>
<proteinExistence type="predicted"/>
<feature type="domain" description="BPTI/Kunitz inhibitor" evidence="11">
    <location>
        <begin position="1688"/>
        <end position="1738"/>
    </location>
</feature>
<evidence type="ECO:0000256" key="4">
    <source>
        <dbReference type="ARBA" id="ARBA00022690"/>
    </source>
</evidence>
<gene>
    <name evidence="12" type="ORF">TMSB3V08_LOCUS3459</name>
</gene>